<dbReference type="GO" id="GO:0008616">
    <property type="term" value="P:tRNA queuosine(34) biosynthetic process"/>
    <property type="evidence" value="ECO:0007669"/>
    <property type="project" value="UniProtKB-KW"/>
</dbReference>
<keyword evidence="5" id="KW-0671">Queuosine biosynthesis</keyword>
<keyword evidence="2" id="KW-0963">Cytoplasm</keyword>
<dbReference type="InterPro" id="IPR011989">
    <property type="entry name" value="ARM-like"/>
</dbReference>
<dbReference type="EMBL" id="UNRR01000018">
    <property type="protein sequence ID" value="SYZ78820.1"/>
    <property type="molecule type" value="Genomic_DNA"/>
</dbReference>
<dbReference type="GO" id="GO:0046872">
    <property type="term" value="F:metal ion binding"/>
    <property type="evidence" value="ECO:0007669"/>
    <property type="project" value="UniProtKB-KW"/>
</dbReference>
<dbReference type="PROSITE" id="PS00198">
    <property type="entry name" value="4FE4S_FER_1"/>
    <property type="match status" value="1"/>
</dbReference>
<evidence type="ECO:0000313" key="11">
    <source>
        <dbReference type="Proteomes" id="UP000262072"/>
    </source>
</evidence>
<dbReference type="OrthoDB" id="9784571at2"/>
<keyword evidence="8" id="KW-0411">Iron-sulfur</keyword>
<accession>A0A383TEM9</accession>
<dbReference type="NCBIfam" id="TIGR00276">
    <property type="entry name" value="tRNA epoxyqueuosine(34) reductase QueG"/>
    <property type="match status" value="1"/>
</dbReference>
<evidence type="ECO:0000256" key="2">
    <source>
        <dbReference type="ARBA" id="ARBA00022490"/>
    </source>
</evidence>
<dbReference type="AlphaFoldDB" id="A0A383TEM9"/>
<protein>
    <submittedName>
        <fullName evidence="10">Armadillo-type fold</fullName>
    </submittedName>
</protein>
<keyword evidence="3" id="KW-0819">tRNA processing</keyword>
<dbReference type="Proteomes" id="UP000262072">
    <property type="component" value="Unassembled WGS sequence"/>
</dbReference>
<dbReference type="Gene3D" id="1.25.10.10">
    <property type="entry name" value="Leucine-rich Repeat Variant"/>
    <property type="match status" value="1"/>
</dbReference>
<keyword evidence="4" id="KW-0479">Metal-binding</keyword>
<dbReference type="PANTHER" id="PTHR30002:SF4">
    <property type="entry name" value="EPOXYQUEUOSINE REDUCTASE"/>
    <property type="match status" value="1"/>
</dbReference>
<keyword evidence="1" id="KW-0004">4Fe-4S</keyword>
<dbReference type="InterPro" id="IPR017896">
    <property type="entry name" value="4Fe4S_Fe-S-bd"/>
</dbReference>
<reference evidence="11" key="1">
    <citation type="submission" date="2018-05" db="EMBL/GenBank/DDBJ databases">
        <authorList>
            <person name="Strepis N."/>
        </authorList>
    </citation>
    <scope>NUCLEOTIDE SEQUENCE [LARGE SCALE GENOMIC DNA]</scope>
</reference>
<name>A0A383TEM9_9LACT</name>
<evidence type="ECO:0000259" key="9">
    <source>
        <dbReference type="PROSITE" id="PS51379"/>
    </source>
</evidence>
<dbReference type="Pfam" id="PF08331">
    <property type="entry name" value="QueG_DUF1730"/>
    <property type="match status" value="1"/>
</dbReference>
<feature type="domain" description="4Fe-4S ferredoxin-type" evidence="9">
    <location>
        <begin position="177"/>
        <end position="208"/>
    </location>
</feature>
<dbReference type="InterPro" id="IPR004453">
    <property type="entry name" value="QueG"/>
</dbReference>
<dbReference type="Pfam" id="PF13646">
    <property type="entry name" value="HEAT_2"/>
    <property type="match status" value="1"/>
</dbReference>
<dbReference type="SUPFAM" id="SSF54862">
    <property type="entry name" value="4Fe-4S ferredoxins"/>
    <property type="match status" value="1"/>
</dbReference>
<evidence type="ECO:0000256" key="5">
    <source>
        <dbReference type="ARBA" id="ARBA00022785"/>
    </source>
</evidence>
<keyword evidence="6" id="KW-0560">Oxidoreductase</keyword>
<evidence type="ECO:0000256" key="3">
    <source>
        <dbReference type="ARBA" id="ARBA00022694"/>
    </source>
</evidence>
<sequence>MNFAALKAEIIEESKKLGIDKLGFTTAEPFEYMLESLKEQHSKGHTVGFEHPVLDERIYPDRIFEKPQSILSIALAYPSRMTEKAERTRGERRGNFSRASWGTDYHVILRDRMDRLIAFIQEKIPEARFKPMVDTGELIDTVVAQRAGLGFIGRNGLLITREFGSYVYLGEIITDIPFPADDPGVFGCGECTRCVDFCPTGAILGNGQLNPKICLSYQTQTKGYMPEEYRKKISHVIYGCDICQQVCPYNRGMDHHLHPEMEPEPESVTPVLQPMLTISNREFKEQFGHLAGSWRGKKPLQRNAVIALANYRDRTAIPELLRMVEQDPRPVLRGTAAWAIAEIVREANPELLAFFSERLIIETDEETKAEMEKAYLKILDIKEAD</sequence>
<organism evidence="10 11">
    <name type="scientific">Trichococcus shcherbakoviae</name>
    <dbReference type="NCBI Taxonomy" id="2094020"/>
    <lineage>
        <taxon>Bacteria</taxon>
        <taxon>Bacillati</taxon>
        <taxon>Bacillota</taxon>
        <taxon>Bacilli</taxon>
        <taxon>Lactobacillales</taxon>
        <taxon>Carnobacteriaceae</taxon>
        <taxon>Trichococcus</taxon>
    </lineage>
</organism>
<dbReference type="GO" id="GO:0052693">
    <property type="term" value="F:epoxyqueuosine reductase activity"/>
    <property type="evidence" value="ECO:0007669"/>
    <property type="project" value="TreeGrafter"/>
</dbReference>
<proteinExistence type="predicted"/>
<dbReference type="InterPro" id="IPR013542">
    <property type="entry name" value="QueG_DUF1730"/>
</dbReference>
<dbReference type="GO" id="GO:0051539">
    <property type="term" value="F:4 iron, 4 sulfur cluster binding"/>
    <property type="evidence" value="ECO:0007669"/>
    <property type="project" value="UniProtKB-KW"/>
</dbReference>
<keyword evidence="7" id="KW-0408">Iron</keyword>
<dbReference type="SUPFAM" id="SSF48371">
    <property type="entry name" value="ARM repeat"/>
    <property type="match status" value="1"/>
</dbReference>
<evidence type="ECO:0000313" key="10">
    <source>
        <dbReference type="EMBL" id="SYZ78820.1"/>
    </source>
</evidence>
<evidence type="ECO:0000256" key="6">
    <source>
        <dbReference type="ARBA" id="ARBA00023002"/>
    </source>
</evidence>
<gene>
    <name evidence="10" type="ORF">TART1_1605</name>
</gene>
<evidence type="ECO:0000256" key="7">
    <source>
        <dbReference type="ARBA" id="ARBA00023004"/>
    </source>
</evidence>
<dbReference type="RefSeq" id="WP_119093208.1">
    <property type="nucleotide sequence ID" value="NZ_OY761017.1"/>
</dbReference>
<evidence type="ECO:0000256" key="4">
    <source>
        <dbReference type="ARBA" id="ARBA00022723"/>
    </source>
</evidence>
<evidence type="ECO:0000256" key="1">
    <source>
        <dbReference type="ARBA" id="ARBA00022485"/>
    </source>
</evidence>
<dbReference type="InterPro" id="IPR016024">
    <property type="entry name" value="ARM-type_fold"/>
</dbReference>
<dbReference type="Pfam" id="PF13484">
    <property type="entry name" value="Fer4_16"/>
    <property type="match status" value="1"/>
</dbReference>
<dbReference type="InterPro" id="IPR017900">
    <property type="entry name" value="4Fe4S_Fe_S_CS"/>
</dbReference>
<dbReference type="PANTHER" id="PTHR30002">
    <property type="entry name" value="EPOXYQUEUOSINE REDUCTASE"/>
    <property type="match status" value="1"/>
</dbReference>
<evidence type="ECO:0000256" key="8">
    <source>
        <dbReference type="ARBA" id="ARBA00023014"/>
    </source>
</evidence>
<dbReference type="PROSITE" id="PS51379">
    <property type="entry name" value="4FE4S_FER_2"/>
    <property type="match status" value="1"/>
</dbReference>